<feature type="domain" description="Fibronectin type III-like" evidence="4">
    <location>
        <begin position="508"/>
        <end position="582"/>
    </location>
</feature>
<dbReference type="Proteomes" id="UP000604475">
    <property type="component" value="Unassembled WGS sequence"/>
</dbReference>
<protein>
    <submittedName>
        <fullName evidence="5">Glycoside hydrolase family 3 C-terminal domain-containing protein</fullName>
    </submittedName>
</protein>
<reference evidence="5" key="1">
    <citation type="submission" date="2020-12" db="EMBL/GenBank/DDBJ databases">
        <title>Genomic characterization of non-nitrogen-fixing Frankia strains.</title>
        <authorList>
            <person name="Carlos-Shanley C."/>
            <person name="Guerra T."/>
            <person name="Hahn D."/>
        </authorList>
    </citation>
    <scope>NUCLEOTIDE SEQUENCE</scope>
    <source>
        <strain evidence="5">CN6</strain>
    </source>
</reference>
<dbReference type="InterPro" id="IPR026891">
    <property type="entry name" value="Fn3-like"/>
</dbReference>
<dbReference type="EMBL" id="JAEACQ010000019">
    <property type="protein sequence ID" value="MBL7625671.1"/>
    <property type="molecule type" value="Genomic_DNA"/>
</dbReference>
<evidence type="ECO:0000256" key="2">
    <source>
        <dbReference type="ARBA" id="ARBA00022801"/>
    </source>
</evidence>
<feature type="region of interest" description="Disordered" evidence="3">
    <location>
        <begin position="1"/>
        <end position="20"/>
    </location>
</feature>
<evidence type="ECO:0000256" key="1">
    <source>
        <dbReference type="ARBA" id="ARBA00005336"/>
    </source>
</evidence>
<comment type="similarity">
    <text evidence="1">Belongs to the glycosyl hydrolase 3 family.</text>
</comment>
<dbReference type="PANTHER" id="PTHR42715">
    <property type="entry name" value="BETA-GLUCOSIDASE"/>
    <property type="match status" value="1"/>
</dbReference>
<keyword evidence="2 5" id="KW-0378">Hydrolase</keyword>
<dbReference type="SMART" id="SM01217">
    <property type="entry name" value="Fn3_like"/>
    <property type="match status" value="1"/>
</dbReference>
<dbReference type="SUPFAM" id="SSF52279">
    <property type="entry name" value="Beta-D-glucan exohydrolase, C-terminal domain"/>
    <property type="match status" value="1"/>
</dbReference>
<dbReference type="PANTHER" id="PTHR42715:SF10">
    <property type="entry name" value="BETA-GLUCOSIDASE"/>
    <property type="match status" value="1"/>
</dbReference>
<dbReference type="RefSeq" id="WP_203031634.1">
    <property type="nucleotide sequence ID" value="NZ_JAEACQ010000019.1"/>
</dbReference>
<keyword evidence="6" id="KW-1185">Reference proteome</keyword>
<sequence length="597" mass="60577">AGAGDAPVPAGPAGGADAGSDPAGPYARRLLRAAAAAGMVLLRNEDGLLPLAGLDASRADATDNNDATDNIGATDAAGATGRPRRIAVIGPNATLPRAQGGGSATVCPPHLVGPADGLRAALGGDVEVVTATGVRGQPWPAPLSMADARDPRTGEPGLRVSYLDEQGRQLRAEHRLSASLLYFGDPALAGAARIEVSALLTARVTGHHPVGFAGTGGFALSARVGGAGEAQTALFDGVLTPADGDVVAGFLRPPVWTGGLDLTAGQEVLLTLRHDLPAGMPFAAFALLGEDPWLTADEELAAAVELAGSADVAVVVVGTSERAESEGVDRAGLALPEGQDDLVRRVAAANPRTVVVVNAGAPVLLPWREEVPAVLLSWFPGQEFGAALADVLLGGAEPGGRLPTTWPAREEDCPVWSVTPVDGGLDYAEGIHVGYRGWAGRARGAEGSAASRAAAAGPVAVPAYPFGHGLGYTTWSYLALDVPETVVAGEPALIRVTVRNTGGRPGRAVVQAYLSRSRSAVDRPALWLAGFGAADAAPGEVVTVTVRLAPRAFGHWRPAAGGRRGGWETEPGAFELRVGPSSATVALDGRIVVVPGR</sequence>
<evidence type="ECO:0000313" key="5">
    <source>
        <dbReference type="EMBL" id="MBL7625671.1"/>
    </source>
</evidence>
<dbReference type="GO" id="GO:0004553">
    <property type="term" value="F:hydrolase activity, hydrolyzing O-glycosyl compounds"/>
    <property type="evidence" value="ECO:0007669"/>
    <property type="project" value="InterPro"/>
</dbReference>
<dbReference type="InterPro" id="IPR013783">
    <property type="entry name" value="Ig-like_fold"/>
</dbReference>
<accession>A0A937R5L8</accession>
<evidence type="ECO:0000313" key="6">
    <source>
        <dbReference type="Proteomes" id="UP000604475"/>
    </source>
</evidence>
<evidence type="ECO:0000256" key="3">
    <source>
        <dbReference type="SAM" id="MobiDB-lite"/>
    </source>
</evidence>
<dbReference type="Pfam" id="PF01915">
    <property type="entry name" value="Glyco_hydro_3_C"/>
    <property type="match status" value="1"/>
</dbReference>
<proteinExistence type="inferred from homology"/>
<dbReference type="GO" id="GO:0005975">
    <property type="term" value="P:carbohydrate metabolic process"/>
    <property type="evidence" value="ECO:0007669"/>
    <property type="project" value="InterPro"/>
</dbReference>
<dbReference type="InterPro" id="IPR036962">
    <property type="entry name" value="Glyco_hydro_3_N_sf"/>
</dbReference>
<dbReference type="Gene3D" id="3.20.20.300">
    <property type="entry name" value="Glycoside hydrolase, family 3, N-terminal domain"/>
    <property type="match status" value="1"/>
</dbReference>
<dbReference type="Gene3D" id="2.60.120.260">
    <property type="entry name" value="Galactose-binding domain-like"/>
    <property type="match status" value="1"/>
</dbReference>
<feature type="non-terminal residue" evidence="5">
    <location>
        <position position="1"/>
    </location>
</feature>
<dbReference type="Gene3D" id="3.40.50.1700">
    <property type="entry name" value="Glycoside hydrolase family 3 C-terminal domain"/>
    <property type="match status" value="1"/>
</dbReference>
<comment type="caution">
    <text evidence="5">The sequence shown here is derived from an EMBL/GenBank/DDBJ whole genome shotgun (WGS) entry which is preliminary data.</text>
</comment>
<gene>
    <name evidence="5" type="ORF">I7412_00435</name>
</gene>
<name>A0A937R5L8_9ACTN</name>
<dbReference type="InterPro" id="IPR050288">
    <property type="entry name" value="Cellulose_deg_GH3"/>
</dbReference>
<evidence type="ECO:0000259" key="4">
    <source>
        <dbReference type="SMART" id="SM01217"/>
    </source>
</evidence>
<dbReference type="InterPro" id="IPR036881">
    <property type="entry name" value="Glyco_hydro_3_C_sf"/>
</dbReference>
<dbReference type="InterPro" id="IPR002772">
    <property type="entry name" value="Glyco_hydro_3_C"/>
</dbReference>
<dbReference type="AlphaFoldDB" id="A0A937R5L8"/>
<dbReference type="Gene3D" id="2.60.40.10">
    <property type="entry name" value="Immunoglobulins"/>
    <property type="match status" value="1"/>
</dbReference>
<dbReference type="Pfam" id="PF14310">
    <property type="entry name" value="Fn3-like"/>
    <property type="match status" value="1"/>
</dbReference>
<organism evidence="5 6">
    <name type="scientific">Frankia nepalensis</name>
    <dbReference type="NCBI Taxonomy" id="1836974"/>
    <lineage>
        <taxon>Bacteria</taxon>
        <taxon>Bacillati</taxon>
        <taxon>Actinomycetota</taxon>
        <taxon>Actinomycetes</taxon>
        <taxon>Frankiales</taxon>
        <taxon>Frankiaceae</taxon>
        <taxon>Frankia</taxon>
    </lineage>
</organism>